<reference evidence="10" key="2">
    <citation type="submission" date="2021-03" db="EMBL/GenBank/DDBJ databases">
        <title>Isolation of Bacillus subtilis from fermented food sample.</title>
        <authorList>
            <person name="Lakshmanan V."/>
            <person name="Athira K."/>
            <person name="Rajagopal K."/>
        </authorList>
    </citation>
    <scope>NUCLEOTIDE SEQUENCE</scope>
    <source>
        <strain evidence="10">S1</strain>
    </source>
</reference>
<evidence type="ECO:0000256" key="2">
    <source>
        <dbReference type="ARBA" id="ARBA00006464"/>
    </source>
</evidence>
<dbReference type="Pfam" id="PF02397">
    <property type="entry name" value="Bac_transf"/>
    <property type="match status" value="1"/>
</dbReference>
<accession>A0A0G2YWL4</accession>
<sequence>MSAEKSMNVSREFSVQQIHSFTLSEKTARYLAIKRVMDIWFALIGLAIALPMIAVFSILICLETPGPAIYTQERVGKGGKPFKLYKLRSMKIDAEKSGAVWAQKQDPRVTRIGAFIRRTRIDELPQLFNVLKGDMSMIGPRPERPVFTEKFQNEIPGFTQRLAVKPGLSGWAQVNGGYDMTPKEKLIFDLYYIRNLTFTLELKIMLKTCKVVWTGDGAR</sequence>
<evidence type="ECO:0000256" key="3">
    <source>
        <dbReference type="ARBA" id="ARBA00022679"/>
    </source>
</evidence>
<gene>
    <name evidence="9" type="ORF">B4122_1839</name>
    <name evidence="10" type="ORF">J5227_17710</name>
    <name evidence="11" type="ORF">P5633_06100</name>
    <name evidence="12" type="ORF">QL281_09245</name>
</gene>
<dbReference type="InterPro" id="IPR017475">
    <property type="entry name" value="EPS_sugar_tfrase"/>
</dbReference>
<keyword evidence="5 7" id="KW-1133">Transmembrane helix</keyword>
<dbReference type="EMBL" id="LJZV01000010">
    <property type="protein sequence ID" value="KZD92500.1"/>
    <property type="molecule type" value="Genomic_DNA"/>
</dbReference>
<comment type="subcellular location">
    <subcellularLocation>
        <location evidence="1">Membrane</location>
        <topology evidence="1">Multi-pass membrane protein</topology>
    </subcellularLocation>
</comment>
<evidence type="ECO:0000256" key="4">
    <source>
        <dbReference type="ARBA" id="ARBA00022692"/>
    </source>
</evidence>
<dbReference type="Proteomes" id="UP001229422">
    <property type="component" value="Chromosome"/>
</dbReference>
<evidence type="ECO:0000313" key="14">
    <source>
        <dbReference type="Proteomes" id="UP000665181"/>
    </source>
</evidence>
<evidence type="ECO:0000313" key="11">
    <source>
        <dbReference type="EMBL" id="WEY85731.1"/>
    </source>
</evidence>
<dbReference type="InterPro" id="IPR003362">
    <property type="entry name" value="Bact_transf"/>
</dbReference>
<evidence type="ECO:0000256" key="7">
    <source>
        <dbReference type="SAM" id="Phobius"/>
    </source>
</evidence>
<protein>
    <submittedName>
        <fullName evidence="10">Sugar transferase</fullName>
        <ecNumber evidence="12">2.7.8.-</ecNumber>
    </submittedName>
    <submittedName>
        <fullName evidence="9">Undecaprenyl-phosphate galactosephosphotransferase</fullName>
    </submittedName>
</protein>
<dbReference type="GeneID" id="86871836"/>
<dbReference type="EMBL" id="CP120576">
    <property type="protein sequence ID" value="WEY85731.1"/>
    <property type="molecule type" value="Genomic_DNA"/>
</dbReference>
<name>A0A0G2YWL4_BACIU</name>
<keyword evidence="3 10" id="KW-0808">Transferase</keyword>
<dbReference type="AlphaFoldDB" id="A0A0G2YWL4"/>
<evidence type="ECO:0000256" key="5">
    <source>
        <dbReference type="ARBA" id="ARBA00022989"/>
    </source>
</evidence>
<keyword evidence="6 7" id="KW-0472">Membrane</keyword>
<dbReference type="Proteomes" id="UP000076442">
    <property type="component" value="Unassembled WGS sequence"/>
</dbReference>
<evidence type="ECO:0000313" key="13">
    <source>
        <dbReference type="Proteomes" id="UP000076442"/>
    </source>
</evidence>
<proteinExistence type="inferred from homology"/>
<dbReference type="Proteomes" id="UP000665181">
    <property type="component" value="Unassembled WGS sequence"/>
</dbReference>
<keyword evidence="4 7" id="KW-0812">Transmembrane</keyword>
<evidence type="ECO:0000256" key="6">
    <source>
        <dbReference type="ARBA" id="ARBA00023136"/>
    </source>
</evidence>
<comment type="similarity">
    <text evidence="2">Belongs to the bacterial sugar transferase family.</text>
</comment>
<dbReference type="GO" id="GO:0016020">
    <property type="term" value="C:membrane"/>
    <property type="evidence" value="ECO:0007669"/>
    <property type="project" value="UniProtKB-SubCell"/>
</dbReference>
<feature type="transmembrane region" description="Helical" evidence="7">
    <location>
        <begin position="39"/>
        <end position="60"/>
    </location>
</feature>
<evidence type="ECO:0000313" key="12">
    <source>
        <dbReference type="EMBL" id="WHM23193.1"/>
    </source>
</evidence>
<dbReference type="PANTHER" id="PTHR30576">
    <property type="entry name" value="COLANIC BIOSYNTHESIS UDP-GLUCOSE LIPID CARRIER TRANSFERASE"/>
    <property type="match status" value="1"/>
</dbReference>
<dbReference type="GO" id="GO:0016780">
    <property type="term" value="F:phosphotransferase activity, for other substituted phosphate groups"/>
    <property type="evidence" value="ECO:0007669"/>
    <property type="project" value="TreeGrafter"/>
</dbReference>
<dbReference type="PANTHER" id="PTHR30576:SF0">
    <property type="entry name" value="UNDECAPRENYL-PHOSPHATE N-ACETYLGALACTOSAMINYL 1-PHOSPHATE TRANSFERASE-RELATED"/>
    <property type="match status" value="1"/>
</dbReference>
<dbReference type="Proteomes" id="UP001214898">
    <property type="component" value="Chromosome"/>
</dbReference>
<dbReference type="SMR" id="A0A0G2YWL4"/>
<reference evidence="12" key="4">
    <citation type="submission" date="2023-05" db="EMBL/GenBank/DDBJ databases">
        <title>Complete genome sequence of Bacillus subtilis SRCM117797 isolated from Soybean paste.</title>
        <authorList>
            <person name="Abraha H.B."/>
            <person name="Kim K.-P."/>
            <person name="Ryu M.-S."/>
            <person name="Jeong D.-Y."/>
        </authorList>
    </citation>
    <scope>NUCLEOTIDE SEQUENCE</scope>
    <source>
        <strain evidence="12">SRCM117797</strain>
    </source>
</reference>
<evidence type="ECO:0000313" key="9">
    <source>
        <dbReference type="EMBL" id="KZD92500.1"/>
    </source>
</evidence>
<dbReference type="NCBIfam" id="TIGR03025">
    <property type="entry name" value="EPS_sugtrans"/>
    <property type="match status" value="1"/>
</dbReference>
<dbReference type="RefSeq" id="WP_003242561.1">
    <property type="nucleotide sequence ID" value="NZ_AP028964.1"/>
</dbReference>
<reference evidence="11" key="3">
    <citation type="submission" date="2023-03" db="EMBL/GenBank/DDBJ databases">
        <title>Complete genome sequences of 52 Bacillus and Priestia strains isolated from West-African fermentations and 26 reference strains from the DSMZ collection.</title>
        <authorList>
            <person name="Wiedenbein E.S."/>
            <person name="Canoy T.S."/>
            <person name="Hui Y."/>
            <person name="Parkouda C."/>
            <person name="Dawende C."/>
            <person name="Ametefe E."/>
            <person name="Jespersen L."/>
            <person name="Nielsen D.S."/>
        </authorList>
    </citation>
    <scope>NUCLEOTIDE SEQUENCE</scope>
    <source>
        <strain evidence="11">PRO56</strain>
    </source>
</reference>
<dbReference type="EMBL" id="CP125292">
    <property type="protein sequence ID" value="WHM23193.1"/>
    <property type="molecule type" value="Genomic_DNA"/>
</dbReference>
<dbReference type="EMBL" id="JAGFPW010000020">
    <property type="protein sequence ID" value="MBO3796098.1"/>
    <property type="molecule type" value="Genomic_DNA"/>
</dbReference>
<organism evidence="10 14">
    <name type="scientific">Bacillus subtilis</name>
    <dbReference type="NCBI Taxonomy" id="1423"/>
    <lineage>
        <taxon>Bacteria</taxon>
        <taxon>Bacillati</taxon>
        <taxon>Bacillota</taxon>
        <taxon>Bacilli</taxon>
        <taxon>Bacillales</taxon>
        <taxon>Bacillaceae</taxon>
        <taxon>Bacillus</taxon>
    </lineage>
</organism>
<reference evidence="9 13" key="1">
    <citation type="submission" date="2015-09" db="EMBL/GenBank/DDBJ databases">
        <title>Spore heat resistance.</title>
        <authorList>
            <person name="Boekhorst J."/>
            <person name="Berendsen E.M."/>
            <person name="Wells-Bennik M.H."/>
            <person name="Kuipers O.P."/>
        </authorList>
    </citation>
    <scope>NUCLEOTIDE SEQUENCE [LARGE SCALE GENOMIC DNA]</scope>
    <source>
        <strain evidence="9 13">B4122</strain>
    </source>
</reference>
<dbReference type="EC" id="2.7.8.-" evidence="12"/>
<evidence type="ECO:0000256" key="1">
    <source>
        <dbReference type="ARBA" id="ARBA00004141"/>
    </source>
</evidence>
<evidence type="ECO:0000313" key="10">
    <source>
        <dbReference type="EMBL" id="MBO3796098.1"/>
    </source>
</evidence>
<feature type="domain" description="Bacterial sugar transferase" evidence="8">
    <location>
        <begin position="34"/>
        <end position="213"/>
    </location>
</feature>
<evidence type="ECO:0000259" key="8">
    <source>
        <dbReference type="Pfam" id="PF02397"/>
    </source>
</evidence>